<sequence length="65" mass="7110">MIKNIADGSCCKKLTLFKPRIKRCSASEIGSSLSNATDKDNHGELIHSGKLSETNSMLLKKCDEL</sequence>
<comment type="caution">
    <text evidence="1">The sequence shown here is derived from an EMBL/GenBank/DDBJ whole genome shotgun (WGS) entry which is preliminary data.</text>
</comment>
<evidence type="ECO:0000313" key="2">
    <source>
        <dbReference type="Proteomes" id="UP000054843"/>
    </source>
</evidence>
<organism evidence="1 2">
    <name type="scientific">Trichinella papuae</name>
    <dbReference type="NCBI Taxonomy" id="268474"/>
    <lineage>
        <taxon>Eukaryota</taxon>
        <taxon>Metazoa</taxon>
        <taxon>Ecdysozoa</taxon>
        <taxon>Nematoda</taxon>
        <taxon>Enoplea</taxon>
        <taxon>Dorylaimia</taxon>
        <taxon>Trichinellida</taxon>
        <taxon>Trichinellidae</taxon>
        <taxon>Trichinella</taxon>
    </lineage>
</organism>
<protein>
    <submittedName>
        <fullName evidence="1">Uncharacterized protein</fullName>
    </submittedName>
</protein>
<dbReference type="AlphaFoldDB" id="A0A0V1M8P0"/>
<name>A0A0V1M8P0_9BILA</name>
<accession>A0A0V1M8P0</accession>
<proteinExistence type="predicted"/>
<evidence type="ECO:0000313" key="1">
    <source>
        <dbReference type="EMBL" id="KRZ68205.1"/>
    </source>
</evidence>
<dbReference type="EMBL" id="JYDO01000171">
    <property type="protein sequence ID" value="KRZ68205.1"/>
    <property type="molecule type" value="Genomic_DNA"/>
</dbReference>
<keyword evidence="2" id="KW-1185">Reference proteome</keyword>
<dbReference type="Proteomes" id="UP000054843">
    <property type="component" value="Unassembled WGS sequence"/>
</dbReference>
<reference evidence="1 2" key="1">
    <citation type="submission" date="2015-01" db="EMBL/GenBank/DDBJ databases">
        <title>Evolution of Trichinella species and genotypes.</title>
        <authorList>
            <person name="Korhonen P.K."/>
            <person name="Edoardo P."/>
            <person name="Giuseppe L.R."/>
            <person name="Gasser R.B."/>
        </authorList>
    </citation>
    <scope>NUCLEOTIDE SEQUENCE [LARGE SCALE GENOMIC DNA]</scope>
    <source>
        <strain evidence="1">ISS1980</strain>
    </source>
</reference>
<gene>
    <name evidence="1" type="ORF">T10_5423</name>
</gene>